<dbReference type="PANTHER" id="PTHR13533:SF1">
    <property type="entry name" value="N-ACETYLNEURAMINATE 9-O-ACETYLTRANSFERASE"/>
    <property type="match status" value="1"/>
</dbReference>
<evidence type="ECO:0000313" key="12">
    <source>
        <dbReference type="EMBL" id="KAJ8602088.1"/>
    </source>
</evidence>
<dbReference type="GO" id="GO:0016740">
    <property type="term" value="F:transferase activity"/>
    <property type="evidence" value="ECO:0007669"/>
    <property type="project" value="UniProtKB-KW"/>
</dbReference>
<keyword evidence="6 9" id="KW-0472">Membrane</keyword>
<feature type="transmembrane region" description="Helical" evidence="9">
    <location>
        <begin position="1048"/>
        <end position="1071"/>
    </location>
</feature>
<feature type="compositionally biased region" description="Acidic residues" evidence="8">
    <location>
        <begin position="874"/>
        <end position="883"/>
    </location>
</feature>
<feature type="transmembrane region" description="Helical" evidence="9">
    <location>
        <begin position="1296"/>
        <end position="1316"/>
    </location>
</feature>
<feature type="chain" id="PRO_5042077388" description="Cas1p 10 TM acyl transferase domain-containing protein" evidence="10">
    <location>
        <begin position="19"/>
        <end position="1345"/>
    </location>
</feature>
<organism evidence="12 13">
    <name type="scientific">Chrysophaeum taylorii</name>
    <dbReference type="NCBI Taxonomy" id="2483200"/>
    <lineage>
        <taxon>Eukaryota</taxon>
        <taxon>Sar</taxon>
        <taxon>Stramenopiles</taxon>
        <taxon>Ochrophyta</taxon>
        <taxon>Pelagophyceae</taxon>
        <taxon>Pelagomonadales</taxon>
        <taxon>Pelagomonadaceae</taxon>
        <taxon>Chrysophaeum</taxon>
    </lineage>
</organism>
<dbReference type="Pfam" id="PF07779">
    <property type="entry name" value="Cas1_AcylT"/>
    <property type="match status" value="1"/>
</dbReference>
<dbReference type="Gene3D" id="3.90.550.10">
    <property type="entry name" value="Spore Coat Polysaccharide Biosynthesis Protein SpsA, Chain A"/>
    <property type="match status" value="1"/>
</dbReference>
<sequence>MMLLWLWLWLWWTTCCEALTVKVLTQRRVEGLRRVLASLERPYEGRVDVEIHVDQVEPEEKLLSFLRQRRSSKVARQERKEVIAVAKEWCGRWAFGCRVIKAPEWRGVRGQWLACSDPSVFGEELSRFLIVEDDVELSPAWYEFLRKARTLKRTAGVSLQRQRYKLDEYDDSGKLSRLKVRDEVYLFSHVGPWAFSPEPRVWLGFLEWYRNLKDPDSPSAWSSGVDGRPLSRARKEEEESSSYRENLIARWYRESLLSTRGDAVRVMRPEAMWTAHFDAYIAKRGLRVVHAAVDGNRKAFATSYRSDGEHYVSINAPDAALASMDDFERVDFQSIRSLGVDGRSLLLLDASWYEEVGETALGVQGLGFGYAPLAAYTRAQALCVLEGKKVAVLGDSIARYFAFTLNYFLNTGEIPPEWDVENDDLKWAYGVQTDANAWVGGDYYDTGTTWDGATDRSDSDIHTQKIDAFIEGVSTTFWFIQDTWYEGMLSLNSSDYDVVVANSGWWELKDSAEDGTACESEGPFYANQACLDGFEADLANFAELMLKNRSVAIWRATSCCGGTFSDASEVEKGAISVAAMNVVAERVMFERGIEFLDVEHLLSPQNIGDDASDVQPNDRTVDGGHPRAYVQWIWVQLVLNKVARSLGRLDDCGDGTPAPSFSSTCLNGVLDPTTEADVDCGGTCETPCGLGASCVEASDCATLFCVDGACSAQPPPDDDDDDDGDDGESSSSSSSSSCDEAYGDCDSNVRDLGTFVRGNETLTCVVSDSDGVRYDEAPLDARCPTPGQRMLLALLVACVGAFLRRRKSSALHREQQQQQQQVEETKNCDLEDELSREAIQVLQDMERREKKHAAAAVAAESSFITTTTTATAFAEEEEEEEEDNHPQQPPTTKRPRREKEGLRWCFVLSFVLGTCVLGEWMPAGYLPAGSRVLTENPDLWIFIMLCTAALALKHDPGDQIFLSRAQANEFKGWMQVAFVAYHYTNAQDLYVPVRWFVSAYVWLTGFGNGVYFWESGNFTSKRFAQQLWRINFLCLLLSLATGTPWIDYYFVALATVHYVIIFLALGIASHFPPHEKKIGLVLALAIVVALWGEGHPDHFGSGSVFYRLLFQRWLRKISTHTENYFWTRTKMDYLSAFHGLVCAAFYPKFRDAWPTLRKPIKAAVSAAAFALLGVAIFVATRARYCCRDGLEYRRVHAYVGTLWIPAYLVARNATPYVASRVATPLAWIGAHSLEFYLLQFHVFLTRKSRLVLYVIPKENFAYTNMLIVGTIYVFIVITALKVTTRLRAVAWQATSLQVLTSAVWLVGFYAIFAVFFPTTCSPRSWATWAAFLLIALAAFTSWGTG</sequence>
<feature type="region of interest" description="Disordered" evidence="8">
    <location>
        <begin position="217"/>
        <end position="236"/>
    </location>
</feature>
<dbReference type="GO" id="GO:0005975">
    <property type="term" value="P:carbohydrate metabolic process"/>
    <property type="evidence" value="ECO:0007669"/>
    <property type="project" value="UniProtKB-ARBA"/>
</dbReference>
<keyword evidence="5 9" id="KW-1133">Transmembrane helix</keyword>
<feature type="transmembrane region" description="Helical" evidence="9">
    <location>
        <begin position="1225"/>
        <end position="1244"/>
    </location>
</feature>
<dbReference type="GO" id="GO:0005794">
    <property type="term" value="C:Golgi apparatus"/>
    <property type="evidence" value="ECO:0007669"/>
    <property type="project" value="UniProtKB-ARBA"/>
</dbReference>
<proteinExistence type="inferred from homology"/>
<feature type="signal peptide" evidence="10">
    <location>
        <begin position="1"/>
        <end position="18"/>
    </location>
</feature>
<feature type="transmembrane region" description="Helical" evidence="9">
    <location>
        <begin position="995"/>
        <end position="1014"/>
    </location>
</feature>
<keyword evidence="10" id="KW-0732">Signal</keyword>
<comment type="caution">
    <text evidence="12">The sequence shown here is derived from an EMBL/GenBank/DDBJ whole genome shotgun (WGS) entry which is preliminary data.</text>
</comment>
<evidence type="ECO:0000256" key="8">
    <source>
        <dbReference type="SAM" id="MobiDB-lite"/>
    </source>
</evidence>
<evidence type="ECO:0000256" key="3">
    <source>
        <dbReference type="ARBA" id="ARBA00022679"/>
    </source>
</evidence>
<dbReference type="EMBL" id="JAQMWT010000390">
    <property type="protein sequence ID" value="KAJ8602088.1"/>
    <property type="molecule type" value="Genomic_DNA"/>
</dbReference>
<dbReference type="InterPro" id="IPR029044">
    <property type="entry name" value="Nucleotide-diphossugar_trans"/>
</dbReference>
<feature type="transmembrane region" description="Helical" evidence="9">
    <location>
        <begin position="1078"/>
        <end position="1094"/>
    </location>
</feature>
<evidence type="ECO:0000256" key="4">
    <source>
        <dbReference type="ARBA" id="ARBA00022692"/>
    </source>
</evidence>
<feature type="transmembrane region" description="Helical" evidence="9">
    <location>
        <begin position="901"/>
        <end position="921"/>
    </location>
</feature>
<evidence type="ECO:0000256" key="1">
    <source>
        <dbReference type="ARBA" id="ARBA00004141"/>
    </source>
</evidence>
<name>A0AAD7UCM9_9STRA</name>
<keyword evidence="13" id="KW-1185">Reference proteome</keyword>
<evidence type="ECO:0000256" key="6">
    <source>
        <dbReference type="ARBA" id="ARBA00023136"/>
    </source>
</evidence>
<feature type="transmembrane region" description="Helical" evidence="9">
    <location>
        <begin position="1026"/>
        <end position="1042"/>
    </location>
</feature>
<comment type="similarity">
    <text evidence="2">Belongs to the PC-esterase family. CASD1 subfamily.</text>
</comment>
<feature type="transmembrane region" description="Helical" evidence="9">
    <location>
        <begin position="1325"/>
        <end position="1343"/>
    </location>
</feature>
<dbReference type="Proteomes" id="UP001230188">
    <property type="component" value="Unassembled WGS sequence"/>
</dbReference>
<feature type="transmembrane region" description="Helical" evidence="9">
    <location>
        <begin position="786"/>
        <end position="803"/>
    </location>
</feature>
<feature type="compositionally biased region" description="Acidic residues" evidence="8">
    <location>
        <begin position="716"/>
        <end position="728"/>
    </location>
</feature>
<evidence type="ECO:0000256" key="7">
    <source>
        <dbReference type="ARBA" id="ARBA00023180"/>
    </source>
</evidence>
<feature type="domain" description="Cas1p 10 TM acyl transferase" evidence="11">
    <location>
        <begin position="938"/>
        <end position="1295"/>
    </location>
</feature>
<protein>
    <recommendedName>
        <fullName evidence="11">Cas1p 10 TM acyl transferase domain-containing protein</fullName>
    </recommendedName>
</protein>
<evidence type="ECO:0000259" key="11">
    <source>
        <dbReference type="Pfam" id="PF07779"/>
    </source>
</evidence>
<evidence type="ECO:0000256" key="10">
    <source>
        <dbReference type="SAM" id="SignalP"/>
    </source>
</evidence>
<dbReference type="PANTHER" id="PTHR13533">
    <property type="entry name" value="N-ACETYLNEURAMINATE 9-O-ACETYLTRANSFERASE"/>
    <property type="match status" value="1"/>
</dbReference>
<feature type="transmembrane region" description="Helical" evidence="9">
    <location>
        <begin position="1162"/>
        <end position="1183"/>
    </location>
</feature>
<keyword evidence="7" id="KW-0325">Glycoprotein</keyword>
<dbReference type="GO" id="GO:0016020">
    <property type="term" value="C:membrane"/>
    <property type="evidence" value="ECO:0007669"/>
    <property type="project" value="UniProtKB-SubCell"/>
</dbReference>
<comment type="subcellular location">
    <subcellularLocation>
        <location evidence="1">Membrane</location>
        <topology evidence="1">Multi-pass membrane protein</topology>
    </subcellularLocation>
</comment>
<evidence type="ECO:0000256" key="9">
    <source>
        <dbReference type="SAM" id="Phobius"/>
    </source>
</evidence>
<dbReference type="InterPro" id="IPR012419">
    <property type="entry name" value="Cas1_AcylTrans_dom"/>
</dbReference>
<keyword evidence="3" id="KW-0808">Transferase</keyword>
<feature type="region of interest" description="Disordered" evidence="8">
    <location>
        <begin position="868"/>
        <end position="896"/>
    </location>
</feature>
<gene>
    <name evidence="12" type="ORF">CTAYLR_001642</name>
</gene>
<keyword evidence="4 9" id="KW-0812">Transmembrane</keyword>
<evidence type="ECO:0000313" key="13">
    <source>
        <dbReference type="Proteomes" id="UP001230188"/>
    </source>
</evidence>
<feature type="region of interest" description="Disordered" evidence="8">
    <location>
        <begin position="714"/>
        <end position="742"/>
    </location>
</feature>
<accession>A0AAD7UCM9</accession>
<evidence type="ECO:0000256" key="5">
    <source>
        <dbReference type="ARBA" id="ARBA00022989"/>
    </source>
</evidence>
<reference evidence="12" key="1">
    <citation type="submission" date="2023-01" db="EMBL/GenBank/DDBJ databases">
        <title>Metagenome sequencing of chrysophaentin producing Chrysophaeum taylorii.</title>
        <authorList>
            <person name="Davison J."/>
            <person name="Bewley C."/>
        </authorList>
    </citation>
    <scope>NUCLEOTIDE SEQUENCE</scope>
    <source>
        <strain evidence="12">NIES-1699</strain>
    </source>
</reference>
<feature type="transmembrane region" description="Helical" evidence="9">
    <location>
        <begin position="1265"/>
        <end position="1284"/>
    </location>
</feature>
<evidence type="ECO:0000256" key="2">
    <source>
        <dbReference type="ARBA" id="ARBA00010666"/>
    </source>
</evidence>